<dbReference type="GO" id="GO:0007165">
    <property type="term" value="P:signal transduction"/>
    <property type="evidence" value="ECO:0007669"/>
    <property type="project" value="TreeGrafter"/>
</dbReference>
<dbReference type="PROSITE" id="PS00383">
    <property type="entry name" value="TYR_PHOSPHATASE_1"/>
    <property type="match status" value="1"/>
</dbReference>
<dbReference type="Gene3D" id="3.90.190.10">
    <property type="entry name" value="Protein tyrosine phosphatase superfamily"/>
    <property type="match status" value="1"/>
</dbReference>
<sequence>MFCYKDHIEEQYKISNIIFDDAIFDDKLYLTSLGGVKKIKQIKELEIDIIISIMDENPFVDDNKNFINYTEEYKDIEKIFFKASDEEDFDISVFFEPFHKIINENPNKKILLHCYAGISRSPTLILSYMISKNIENYTLHELIKKLKKCRFIIDPNEGFIESLKNYIIKFQK</sequence>
<dbReference type="GO" id="GO:0004725">
    <property type="term" value="F:protein tyrosine phosphatase activity"/>
    <property type="evidence" value="ECO:0007669"/>
    <property type="project" value="TreeGrafter"/>
</dbReference>
<evidence type="ECO:0000256" key="3">
    <source>
        <dbReference type="ARBA" id="ARBA00022912"/>
    </source>
</evidence>
<evidence type="ECO:0000256" key="4">
    <source>
        <dbReference type="ARBA" id="ARBA00047761"/>
    </source>
</evidence>
<feature type="domain" description="Tyrosine-protein phosphatase" evidence="6">
    <location>
        <begin position="20"/>
        <end position="172"/>
    </location>
</feature>
<organism evidence="8">
    <name type="scientific">viral metagenome</name>
    <dbReference type="NCBI Taxonomy" id="1070528"/>
    <lineage>
        <taxon>unclassified sequences</taxon>
        <taxon>metagenomes</taxon>
        <taxon>organismal metagenomes</taxon>
    </lineage>
</organism>
<dbReference type="GO" id="GO:0004722">
    <property type="term" value="F:protein serine/threonine phosphatase activity"/>
    <property type="evidence" value="ECO:0007669"/>
    <property type="project" value="UniProtKB-EC"/>
</dbReference>
<evidence type="ECO:0000256" key="1">
    <source>
        <dbReference type="ARBA" id="ARBA00008601"/>
    </source>
</evidence>
<dbReference type="AlphaFoldDB" id="A0A6C0AF65"/>
<reference evidence="8" key="1">
    <citation type="journal article" date="2020" name="Nature">
        <title>Giant virus diversity and host interactions through global metagenomics.</title>
        <authorList>
            <person name="Schulz F."/>
            <person name="Roux S."/>
            <person name="Paez-Espino D."/>
            <person name="Jungbluth S."/>
            <person name="Walsh D.A."/>
            <person name="Denef V.J."/>
            <person name="McMahon K.D."/>
            <person name="Konstantinidis K.T."/>
            <person name="Eloe-Fadrosh E.A."/>
            <person name="Kyrpides N.C."/>
            <person name="Woyke T."/>
        </authorList>
    </citation>
    <scope>NUCLEOTIDE SEQUENCE</scope>
    <source>
        <strain evidence="8">GVMAG-S-1021933-23</strain>
    </source>
</reference>
<dbReference type="InterPro" id="IPR020422">
    <property type="entry name" value="TYR_PHOSPHATASE_DUAL_dom"/>
</dbReference>
<dbReference type="EMBL" id="MN740594">
    <property type="protein sequence ID" value="QHS78080.1"/>
    <property type="molecule type" value="Genomic_DNA"/>
</dbReference>
<dbReference type="GO" id="GO:0005829">
    <property type="term" value="C:cytosol"/>
    <property type="evidence" value="ECO:0007669"/>
    <property type="project" value="TreeGrafter"/>
</dbReference>
<dbReference type="CDD" id="cd14498">
    <property type="entry name" value="DSP"/>
    <property type="match status" value="1"/>
</dbReference>
<dbReference type="PROSITE" id="PS50056">
    <property type="entry name" value="TYR_PHOSPHATASE_2"/>
    <property type="match status" value="1"/>
</dbReference>
<evidence type="ECO:0008006" key="9">
    <source>
        <dbReference type="Google" id="ProtNLM"/>
    </source>
</evidence>
<dbReference type="Pfam" id="PF00782">
    <property type="entry name" value="DSPc"/>
    <property type="match status" value="1"/>
</dbReference>
<dbReference type="InterPro" id="IPR016130">
    <property type="entry name" value="Tyr_Pase_AS"/>
</dbReference>
<protein>
    <recommendedName>
        <fullName evidence="9">Tyrosine specific protein phosphatases domain-containing protein</fullName>
    </recommendedName>
</protein>
<proteinExistence type="inferred from homology"/>
<evidence type="ECO:0000256" key="5">
    <source>
        <dbReference type="ARBA" id="ARBA00048336"/>
    </source>
</evidence>
<comment type="catalytic activity">
    <reaction evidence="5">
        <text>O-phospho-L-threonyl-[protein] + H2O = L-threonyl-[protein] + phosphate</text>
        <dbReference type="Rhea" id="RHEA:47004"/>
        <dbReference type="Rhea" id="RHEA-COMP:11060"/>
        <dbReference type="Rhea" id="RHEA-COMP:11605"/>
        <dbReference type="ChEBI" id="CHEBI:15377"/>
        <dbReference type="ChEBI" id="CHEBI:30013"/>
        <dbReference type="ChEBI" id="CHEBI:43474"/>
        <dbReference type="ChEBI" id="CHEBI:61977"/>
        <dbReference type="EC" id="3.1.3.16"/>
    </reaction>
</comment>
<dbReference type="InterPro" id="IPR000340">
    <property type="entry name" value="Dual-sp_phosphatase_cat-dom"/>
</dbReference>
<feature type="domain" description="Tyrosine specific protein phosphatases" evidence="7">
    <location>
        <begin position="96"/>
        <end position="150"/>
    </location>
</feature>
<name>A0A6C0AF65_9ZZZZ</name>
<dbReference type="PANTHER" id="PTHR45948:SF2">
    <property type="entry name" value="DUAL SPECIFICITY PROTEIN PHOSPHATASE"/>
    <property type="match status" value="1"/>
</dbReference>
<dbReference type="InterPro" id="IPR029021">
    <property type="entry name" value="Prot-tyrosine_phosphatase-like"/>
</dbReference>
<accession>A0A6C0AF65</accession>
<dbReference type="SUPFAM" id="SSF52799">
    <property type="entry name" value="(Phosphotyrosine protein) phosphatases II"/>
    <property type="match status" value="1"/>
</dbReference>
<evidence type="ECO:0000259" key="7">
    <source>
        <dbReference type="PROSITE" id="PS50056"/>
    </source>
</evidence>
<dbReference type="SMART" id="SM00195">
    <property type="entry name" value="DSPc"/>
    <property type="match status" value="1"/>
</dbReference>
<dbReference type="PROSITE" id="PS50054">
    <property type="entry name" value="TYR_PHOSPHATASE_DUAL"/>
    <property type="match status" value="1"/>
</dbReference>
<dbReference type="PANTHER" id="PTHR45948">
    <property type="entry name" value="DUAL SPECIFICITY PROTEIN PHOSPHATASE DDB_G0269404-RELATED"/>
    <property type="match status" value="1"/>
</dbReference>
<keyword evidence="3" id="KW-0904">Protein phosphatase</keyword>
<dbReference type="InterPro" id="IPR000387">
    <property type="entry name" value="Tyr_Pase_dom"/>
</dbReference>
<keyword evidence="2" id="KW-0378">Hydrolase</keyword>
<comment type="catalytic activity">
    <reaction evidence="4">
        <text>O-phospho-L-seryl-[protein] + H2O = L-seryl-[protein] + phosphate</text>
        <dbReference type="Rhea" id="RHEA:20629"/>
        <dbReference type="Rhea" id="RHEA-COMP:9863"/>
        <dbReference type="Rhea" id="RHEA-COMP:11604"/>
        <dbReference type="ChEBI" id="CHEBI:15377"/>
        <dbReference type="ChEBI" id="CHEBI:29999"/>
        <dbReference type="ChEBI" id="CHEBI:43474"/>
        <dbReference type="ChEBI" id="CHEBI:83421"/>
        <dbReference type="EC" id="3.1.3.16"/>
    </reaction>
</comment>
<comment type="similarity">
    <text evidence="1">Belongs to the protein-tyrosine phosphatase family. Non-receptor class dual specificity subfamily.</text>
</comment>
<evidence type="ECO:0000259" key="6">
    <source>
        <dbReference type="PROSITE" id="PS50054"/>
    </source>
</evidence>
<evidence type="ECO:0000256" key="2">
    <source>
        <dbReference type="ARBA" id="ARBA00022801"/>
    </source>
</evidence>
<evidence type="ECO:0000313" key="8">
    <source>
        <dbReference type="EMBL" id="QHS78080.1"/>
    </source>
</evidence>